<evidence type="ECO:0000256" key="2">
    <source>
        <dbReference type="SAM" id="SignalP"/>
    </source>
</evidence>
<accession>A0A2T3AEY4</accession>
<dbReference type="EMBL" id="KZ678399">
    <property type="protein sequence ID" value="PSR94304.1"/>
    <property type="molecule type" value="Genomic_DNA"/>
</dbReference>
<feature type="region of interest" description="Disordered" evidence="1">
    <location>
        <begin position="53"/>
        <end position="96"/>
    </location>
</feature>
<keyword evidence="2" id="KW-0732">Signal</keyword>
<proteinExistence type="predicted"/>
<evidence type="ECO:0008006" key="5">
    <source>
        <dbReference type="Google" id="ProtNLM"/>
    </source>
</evidence>
<reference evidence="3 4" key="1">
    <citation type="journal article" date="2018" name="Mycol. Prog.">
        <title>Coniella lustricola, a new species from submerged detritus.</title>
        <authorList>
            <person name="Raudabaugh D.B."/>
            <person name="Iturriaga T."/>
            <person name="Carver A."/>
            <person name="Mondo S."/>
            <person name="Pangilinan J."/>
            <person name="Lipzen A."/>
            <person name="He G."/>
            <person name="Amirebrahimi M."/>
            <person name="Grigoriev I.V."/>
            <person name="Miller A.N."/>
        </authorList>
    </citation>
    <scope>NUCLEOTIDE SEQUENCE [LARGE SCALE GENOMIC DNA]</scope>
    <source>
        <strain evidence="3 4">B22-T-1</strain>
    </source>
</reference>
<dbReference type="Proteomes" id="UP000241462">
    <property type="component" value="Unassembled WGS sequence"/>
</dbReference>
<name>A0A2T3AEY4_9PEZI</name>
<evidence type="ECO:0000313" key="4">
    <source>
        <dbReference type="Proteomes" id="UP000241462"/>
    </source>
</evidence>
<feature type="signal peptide" evidence="2">
    <location>
        <begin position="1"/>
        <end position="24"/>
    </location>
</feature>
<organism evidence="3 4">
    <name type="scientific">Coniella lustricola</name>
    <dbReference type="NCBI Taxonomy" id="2025994"/>
    <lineage>
        <taxon>Eukaryota</taxon>
        <taxon>Fungi</taxon>
        <taxon>Dikarya</taxon>
        <taxon>Ascomycota</taxon>
        <taxon>Pezizomycotina</taxon>
        <taxon>Sordariomycetes</taxon>
        <taxon>Sordariomycetidae</taxon>
        <taxon>Diaporthales</taxon>
        <taxon>Schizoparmaceae</taxon>
        <taxon>Coniella</taxon>
    </lineage>
</organism>
<dbReference type="AlphaFoldDB" id="A0A2T3AEY4"/>
<gene>
    <name evidence="3" type="ORF">BD289DRAFT_427610</name>
</gene>
<dbReference type="InParanoid" id="A0A2T3AEY4"/>
<evidence type="ECO:0000313" key="3">
    <source>
        <dbReference type="EMBL" id="PSR94304.1"/>
    </source>
</evidence>
<feature type="chain" id="PRO_5015549181" description="Secreted protein" evidence="2">
    <location>
        <begin position="25"/>
        <end position="127"/>
    </location>
</feature>
<sequence>MLPVSLLVQPLAITLFCDVPFAVAGKKTRNRPASTAWYLGSAPFWRLPGFPGPSSTGSHPAPLCSRASPGAPGSPGVPSAVSSNPPGQPPRGTWATTGRCSSNILRRLHTLSHLTTRCASVAFVLYY</sequence>
<evidence type="ECO:0000256" key="1">
    <source>
        <dbReference type="SAM" id="MobiDB-lite"/>
    </source>
</evidence>
<keyword evidence="4" id="KW-1185">Reference proteome</keyword>
<protein>
    <recommendedName>
        <fullName evidence="5">Secreted protein</fullName>
    </recommendedName>
</protein>
<feature type="compositionally biased region" description="Low complexity" evidence="1">
    <location>
        <begin position="65"/>
        <end position="85"/>
    </location>
</feature>